<protein>
    <submittedName>
        <fullName evidence="1">Uncharacterized protein</fullName>
    </submittedName>
</protein>
<accession>A0A8R1Z5Z1</accession>
<dbReference type="Proteomes" id="UP000005239">
    <property type="component" value="Unassembled WGS sequence"/>
</dbReference>
<name>A0A2A6BGF6_PRIPA</name>
<proteinExistence type="predicted"/>
<gene>
    <name evidence="1" type="primary">WBGene00282794</name>
</gene>
<reference evidence="2" key="1">
    <citation type="journal article" date="2008" name="Nat. Genet.">
        <title>The Pristionchus pacificus genome provides a unique perspective on nematode lifestyle and parasitism.</title>
        <authorList>
            <person name="Dieterich C."/>
            <person name="Clifton S.W."/>
            <person name="Schuster L.N."/>
            <person name="Chinwalla A."/>
            <person name="Delehaunty K."/>
            <person name="Dinkelacker I."/>
            <person name="Fulton L."/>
            <person name="Fulton R."/>
            <person name="Godfrey J."/>
            <person name="Minx P."/>
            <person name="Mitreva M."/>
            <person name="Roeseler W."/>
            <person name="Tian H."/>
            <person name="Witte H."/>
            <person name="Yang S.P."/>
            <person name="Wilson R.K."/>
            <person name="Sommer R.J."/>
        </authorList>
    </citation>
    <scope>NUCLEOTIDE SEQUENCE [LARGE SCALE GENOMIC DNA]</scope>
    <source>
        <strain evidence="2">PS312</strain>
    </source>
</reference>
<evidence type="ECO:0000313" key="1">
    <source>
        <dbReference type="EnsemblMetazoa" id="PPA44425.1"/>
    </source>
</evidence>
<dbReference type="AlphaFoldDB" id="A0A2A6BGF6"/>
<sequence>MICATAQDLTEAATFSIMGNISAVRSVHQKGETTVNHVLQETFVKENFASIELNNEVQGF</sequence>
<reference evidence="1" key="2">
    <citation type="submission" date="2022-06" db="UniProtKB">
        <authorList>
            <consortium name="EnsemblMetazoa"/>
        </authorList>
    </citation>
    <scope>IDENTIFICATION</scope>
    <source>
        <strain evidence="1">PS312</strain>
    </source>
</reference>
<accession>A0A2A6BGF6</accession>
<keyword evidence="2" id="KW-1185">Reference proteome</keyword>
<evidence type="ECO:0000313" key="2">
    <source>
        <dbReference type="Proteomes" id="UP000005239"/>
    </source>
</evidence>
<organism evidence="1 2">
    <name type="scientific">Pristionchus pacificus</name>
    <name type="common">Parasitic nematode worm</name>
    <dbReference type="NCBI Taxonomy" id="54126"/>
    <lineage>
        <taxon>Eukaryota</taxon>
        <taxon>Metazoa</taxon>
        <taxon>Ecdysozoa</taxon>
        <taxon>Nematoda</taxon>
        <taxon>Chromadorea</taxon>
        <taxon>Rhabditida</taxon>
        <taxon>Rhabditina</taxon>
        <taxon>Diplogasteromorpha</taxon>
        <taxon>Diplogasteroidea</taxon>
        <taxon>Neodiplogasteridae</taxon>
        <taxon>Pristionchus</taxon>
    </lineage>
</organism>
<dbReference type="EnsemblMetazoa" id="PPA44425.1">
    <property type="protein sequence ID" value="PPA44425.1"/>
    <property type="gene ID" value="WBGene00282794"/>
</dbReference>